<evidence type="ECO:0000313" key="2">
    <source>
        <dbReference type="WBParaSite" id="ES5_v2.g8277.t1"/>
    </source>
</evidence>
<dbReference type="WBParaSite" id="ES5_v2.g8277.t1">
    <property type="protein sequence ID" value="ES5_v2.g8277.t1"/>
    <property type="gene ID" value="ES5_v2.g8277"/>
</dbReference>
<organism evidence="1 2">
    <name type="scientific">Panagrolaimus sp. ES5</name>
    <dbReference type="NCBI Taxonomy" id="591445"/>
    <lineage>
        <taxon>Eukaryota</taxon>
        <taxon>Metazoa</taxon>
        <taxon>Ecdysozoa</taxon>
        <taxon>Nematoda</taxon>
        <taxon>Chromadorea</taxon>
        <taxon>Rhabditida</taxon>
        <taxon>Tylenchina</taxon>
        <taxon>Panagrolaimomorpha</taxon>
        <taxon>Panagrolaimoidea</taxon>
        <taxon>Panagrolaimidae</taxon>
        <taxon>Panagrolaimus</taxon>
    </lineage>
</organism>
<accession>A0AC34GU73</accession>
<dbReference type="Proteomes" id="UP000887579">
    <property type="component" value="Unplaced"/>
</dbReference>
<reference evidence="2" key="1">
    <citation type="submission" date="2022-11" db="UniProtKB">
        <authorList>
            <consortium name="WormBaseParasite"/>
        </authorList>
    </citation>
    <scope>IDENTIFICATION</scope>
</reference>
<evidence type="ECO:0000313" key="1">
    <source>
        <dbReference type="Proteomes" id="UP000887579"/>
    </source>
</evidence>
<proteinExistence type="predicted"/>
<name>A0AC34GU73_9BILA</name>
<protein>
    <submittedName>
        <fullName evidence="2">CTCHY-type domain-containing protein</fullName>
    </submittedName>
</protein>
<sequence>MAKSKSKSKAKKSLKAISKLKNTKAPIQSHEFRERSGIDVVKADKEKDYYTELVIPSCTHGKCLLFTQTDPKNPSEIIRWFGCALHRSPELCSFKCKWPQNSTIESKSKELKLKNSERDYLPEKVKEFLSVPPQKYYFCKKCVDVFQTEAHFHPVEGPFKDNSDLLQFLPAFQSDASQAQYWFAPDAIKLLFDSTQSAGFKEYICIGTPQFFKYAKDQGKPAFLLDIDNRFKAFFRNSEFAQYNMINNEFLDEKKHFLKFFKACKKPVIVCDPPFGAFIKALIWSLSDIVEKCPASTEYIIALPYFLDKHLYRIMPEIKMVDYMVPYQNHPTFKNSKKSPVRFFTTIDRSKFMLPLPLYTNCKECNRYVTVENRHCSVCKICPSRDGLAVKHCGLCARCVPEKYQHCKKCNTCSFKNRCHSKDEKE</sequence>